<dbReference type="InterPro" id="IPR002942">
    <property type="entry name" value="S4_RNA-bd"/>
</dbReference>
<evidence type="ECO:0000256" key="1">
    <source>
        <dbReference type="PROSITE-ProRule" id="PRU00182"/>
    </source>
</evidence>
<feature type="domain" description="RNA-binding S4" evidence="3">
    <location>
        <begin position="11"/>
        <end position="76"/>
    </location>
</feature>
<keyword evidence="1" id="KW-0694">RNA-binding</keyword>
<protein>
    <submittedName>
        <fullName evidence="4">Ribosome-associated heat shock protein Hsp15</fullName>
    </submittedName>
</protein>
<name>A0ABT9PSD7_9HYPH</name>
<organism evidence="4 5">
    <name type="scientific">Neorhizobium huautlense</name>
    <dbReference type="NCBI Taxonomy" id="67774"/>
    <lineage>
        <taxon>Bacteria</taxon>
        <taxon>Pseudomonadati</taxon>
        <taxon>Pseudomonadota</taxon>
        <taxon>Alphaproteobacteria</taxon>
        <taxon>Hyphomicrobiales</taxon>
        <taxon>Rhizobiaceae</taxon>
        <taxon>Rhizobium/Agrobacterium group</taxon>
        <taxon>Neorhizobium</taxon>
    </lineage>
</organism>
<evidence type="ECO:0000256" key="2">
    <source>
        <dbReference type="SAM" id="MobiDB-lite"/>
    </source>
</evidence>
<dbReference type="Pfam" id="PF01479">
    <property type="entry name" value="S4"/>
    <property type="match status" value="1"/>
</dbReference>
<dbReference type="PROSITE" id="PS50889">
    <property type="entry name" value="S4"/>
    <property type="match status" value="1"/>
</dbReference>
<proteinExistence type="predicted"/>
<dbReference type="EMBL" id="JAUSRF010000006">
    <property type="protein sequence ID" value="MDP9837367.1"/>
    <property type="molecule type" value="Genomic_DNA"/>
</dbReference>
<keyword evidence="4" id="KW-0346">Stress response</keyword>
<comment type="caution">
    <text evidence="4">The sequence shown here is derived from an EMBL/GenBank/DDBJ whole genome shotgun (WGS) entry which is preliminary data.</text>
</comment>
<evidence type="ECO:0000313" key="4">
    <source>
        <dbReference type="EMBL" id="MDP9837367.1"/>
    </source>
</evidence>
<keyword evidence="5" id="KW-1185">Reference proteome</keyword>
<dbReference type="RefSeq" id="WP_306834034.1">
    <property type="nucleotide sequence ID" value="NZ_JAUSRF010000006.1"/>
</dbReference>
<dbReference type="CDD" id="cd00165">
    <property type="entry name" value="S4"/>
    <property type="match status" value="1"/>
</dbReference>
<feature type="region of interest" description="Disordered" evidence="2">
    <location>
        <begin position="95"/>
        <end position="141"/>
    </location>
</feature>
<sequence length="141" mass="16229">MSEKPSGDLRQRIDKWLFFTRMVKSRSLAQGLLNSGHVRINGLPIRKPSFEVKVGDRVELSLERRDVILIVKAGGERRGPYEEAKALYEDLTPPREETERLSAFEQAQRIPGSGRPTKKERRETDRLFPEVGGPDIDWRDD</sequence>
<dbReference type="SMART" id="SM00363">
    <property type="entry name" value="S4"/>
    <property type="match status" value="1"/>
</dbReference>
<accession>A0ABT9PSD7</accession>
<dbReference type="InterPro" id="IPR036986">
    <property type="entry name" value="S4_RNA-bd_sf"/>
</dbReference>
<evidence type="ECO:0000259" key="3">
    <source>
        <dbReference type="SMART" id="SM00363"/>
    </source>
</evidence>
<dbReference type="Proteomes" id="UP001241472">
    <property type="component" value="Unassembled WGS sequence"/>
</dbReference>
<reference evidence="4 5" key="1">
    <citation type="submission" date="2023-07" db="EMBL/GenBank/DDBJ databases">
        <title>Sorghum-associated microbial communities from plants grown in Nebraska, USA.</title>
        <authorList>
            <person name="Schachtman D."/>
        </authorList>
    </citation>
    <scope>NUCLEOTIDE SEQUENCE [LARGE SCALE GENOMIC DNA]</scope>
    <source>
        <strain evidence="4 5">DS1307</strain>
    </source>
</reference>
<dbReference type="Gene3D" id="3.10.290.10">
    <property type="entry name" value="RNA-binding S4 domain"/>
    <property type="match status" value="1"/>
</dbReference>
<evidence type="ECO:0000313" key="5">
    <source>
        <dbReference type="Proteomes" id="UP001241472"/>
    </source>
</evidence>
<gene>
    <name evidence="4" type="ORF">J2T09_002119</name>
</gene>
<dbReference type="SUPFAM" id="SSF55174">
    <property type="entry name" value="Alpha-L RNA-binding motif"/>
    <property type="match status" value="1"/>
</dbReference>